<evidence type="ECO:0000313" key="2">
    <source>
        <dbReference type="Proteomes" id="UP000829398"/>
    </source>
</evidence>
<organism evidence="1 2">
    <name type="scientific">Citrus sinensis</name>
    <name type="common">Sweet orange</name>
    <name type="synonym">Citrus aurantium var. sinensis</name>
    <dbReference type="NCBI Taxonomy" id="2711"/>
    <lineage>
        <taxon>Eukaryota</taxon>
        <taxon>Viridiplantae</taxon>
        <taxon>Streptophyta</taxon>
        <taxon>Embryophyta</taxon>
        <taxon>Tracheophyta</taxon>
        <taxon>Spermatophyta</taxon>
        <taxon>Magnoliopsida</taxon>
        <taxon>eudicotyledons</taxon>
        <taxon>Gunneridae</taxon>
        <taxon>Pentapetalae</taxon>
        <taxon>rosids</taxon>
        <taxon>malvids</taxon>
        <taxon>Sapindales</taxon>
        <taxon>Rutaceae</taxon>
        <taxon>Aurantioideae</taxon>
        <taxon>Citrus</taxon>
    </lineage>
</organism>
<comment type="caution">
    <text evidence="1">The sequence shown here is derived from an EMBL/GenBank/DDBJ whole genome shotgun (WGS) entry which is preliminary data.</text>
</comment>
<gene>
    <name evidence="1" type="ORF">KPL71_009503</name>
</gene>
<reference evidence="2" key="1">
    <citation type="journal article" date="2023" name="Hortic. Res.">
        <title>A chromosome-level phased genome enabling allele-level studies in sweet orange: a case study on citrus Huanglongbing tolerance.</title>
        <authorList>
            <person name="Wu B."/>
            <person name="Yu Q."/>
            <person name="Deng Z."/>
            <person name="Duan Y."/>
            <person name="Luo F."/>
            <person name="Gmitter F. Jr."/>
        </authorList>
    </citation>
    <scope>NUCLEOTIDE SEQUENCE [LARGE SCALE GENOMIC DNA]</scope>
    <source>
        <strain evidence="2">cv. Valencia</strain>
    </source>
</reference>
<keyword evidence="2" id="KW-1185">Reference proteome</keyword>
<dbReference type="Proteomes" id="UP000829398">
    <property type="component" value="Chromosome 3"/>
</dbReference>
<protein>
    <submittedName>
        <fullName evidence="1">SWIM-type domain-containing protein</fullName>
    </submittedName>
</protein>
<proteinExistence type="predicted"/>
<dbReference type="EMBL" id="CM039172">
    <property type="protein sequence ID" value="KAH9783994.1"/>
    <property type="molecule type" value="Genomic_DNA"/>
</dbReference>
<sequence>MELVIHFKGEKRCVGLIYPESCSVDKIRVEALKITGVHGLNEAGQILLTVMNPDNKAKVVVDSDFGLNRLFGIHNSMGLNTFEVEVVPVLYPQYPDSPLLQSLMFNLGIHLPSEAITTLNDQINRAEHQSTSKVRHPTKDEDDLLSNWSGKRLDSGDDDEGDGEEPTVPVEDDLLSEWSDKGVGSNDDDDGKEGDGEQPPPTVSVDDTAPVEDSDDSDGSGGNQHDSDNDADIFLDDDTREFQMAVNSSDEDMNLGSVQFRNYLEKHEYKLDGDGVHRLRVGDVFRDVGHFREVLHEVMVRKGFNINIKYSEPRRYYATCKEPGCPWFVNGARLNDRNGFWLRGYHKKHECRLTKKSVKVTSTWIAEMIKGHVAIDANVKISLLRTYMQEKFRLKIEKLTMYRAREKARVLVYGDHSKGYEKLFQYAAAIHQADPGAICKVLCDAASYSEKCLFQRFFVAFPAQKNAFLNGCRPFIGIDGCHLKGKYGGVLLAAIATDANKGIVPLAVCVCEIENTETWTWFLEHLHNYLDDGRQVTFIRQPRAVTGTTLMRNCKVERTNNNASECFNSWILPYRDRLVLSMLEEIRCRLMKRFTKRKNEAKAWAKSVAPRIYKELDTSYKKGEKMTVHPSGDLNFQVMDKSYYPARKFVVKLEDRTCDCGYWEIAGLPCSHAMACIGYARHEIEEYIPFCFTKQAYINTYSVMFSPIPDERTWDRGERPLIDPPIVQKKIGRPKKCRKRAATEPQKRSRRFFVNCSVCGGSNHNVRSCPLRPSVARAARARSTNSQPASLSGQPSQQTVQASEPGEGSNIGSKKRKNKSTTAVAGTTSKRG</sequence>
<accession>A0ACB8MEZ2</accession>
<name>A0ACB8MEZ2_CITSI</name>
<evidence type="ECO:0000313" key="1">
    <source>
        <dbReference type="EMBL" id="KAH9783994.1"/>
    </source>
</evidence>